<evidence type="ECO:0000313" key="3">
    <source>
        <dbReference type="Proteomes" id="UP001310594"/>
    </source>
</evidence>
<dbReference type="EMBL" id="JAVRQU010000010">
    <property type="protein sequence ID" value="KAK5698002.1"/>
    <property type="molecule type" value="Genomic_DNA"/>
</dbReference>
<evidence type="ECO:0000256" key="1">
    <source>
        <dbReference type="SAM" id="SignalP"/>
    </source>
</evidence>
<feature type="signal peptide" evidence="1">
    <location>
        <begin position="1"/>
        <end position="19"/>
    </location>
</feature>
<sequence>MALYMWVLSVAWLARNVEDQTRDLTATTSLYEILRGHNIRHGISLLAVYGRRDSSTDFNDVVGQLAAGLKFKDGREEDEDIAELRIVFVRAVVSQVEKDYRIWQRLWPEAGRKDELGKLD</sequence>
<gene>
    <name evidence="2" type="ORF">LTR97_006962</name>
</gene>
<evidence type="ECO:0000313" key="2">
    <source>
        <dbReference type="EMBL" id="KAK5698002.1"/>
    </source>
</evidence>
<feature type="chain" id="PRO_5042871673" evidence="1">
    <location>
        <begin position="20"/>
        <end position="120"/>
    </location>
</feature>
<reference evidence="2" key="1">
    <citation type="submission" date="2023-08" db="EMBL/GenBank/DDBJ databases">
        <title>Black Yeasts Isolated from many extreme environments.</title>
        <authorList>
            <person name="Coleine C."/>
            <person name="Stajich J.E."/>
            <person name="Selbmann L."/>
        </authorList>
    </citation>
    <scope>NUCLEOTIDE SEQUENCE</scope>
    <source>
        <strain evidence="2">CCFEE 5810</strain>
    </source>
</reference>
<name>A0AAN7VQ56_9PEZI</name>
<accession>A0AAN7VQ56</accession>
<organism evidence="2 3">
    <name type="scientific">Elasticomyces elasticus</name>
    <dbReference type="NCBI Taxonomy" id="574655"/>
    <lineage>
        <taxon>Eukaryota</taxon>
        <taxon>Fungi</taxon>
        <taxon>Dikarya</taxon>
        <taxon>Ascomycota</taxon>
        <taxon>Pezizomycotina</taxon>
        <taxon>Dothideomycetes</taxon>
        <taxon>Dothideomycetidae</taxon>
        <taxon>Mycosphaerellales</taxon>
        <taxon>Teratosphaeriaceae</taxon>
        <taxon>Elasticomyces</taxon>
    </lineage>
</organism>
<dbReference type="Proteomes" id="UP001310594">
    <property type="component" value="Unassembled WGS sequence"/>
</dbReference>
<dbReference type="AlphaFoldDB" id="A0AAN7VQ56"/>
<comment type="caution">
    <text evidence="2">The sequence shown here is derived from an EMBL/GenBank/DDBJ whole genome shotgun (WGS) entry which is preliminary data.</text>
</comment>
<protein>
    <submittedName>
        <fullName evidence="2">Uncharacterized protein</fullName>
    </submittedName>
</protein>
<proteinExistence type="predicted"/>
<keyword evidence="1" id="KW-0732">Signal</keyword>